<accession>A0ABV5N9A1</accession>
<evidence type="ECO:0000313" key="3">
    <source>
        <dbReference type="Proteomes" id="UP001589709"/>
    </source>
</evidence>
<organism evidence="2 3">
    <name type="scientific">Streptomyces cinereospinus</name>
    <dbReference type="NCBI Taxonomy" id="285561"/>
    <lineage>
        <taxon>Bacteria</taxon>
        <taxon>Bacillati</taxon>
        <taxon>Actinomycetota</taxon>
        <taxon>Actinomycetes</taxon>
        <taxon>Kitasatosporales</taxon>
        <taxon>Streptomycetaceae</taxon>
        <taxon>Streptomyces</taxon>
    </lineage>
</organism>
<feature type="compositionally biased region" description="Low complexity" evidence="1">
    <location>
        <begin position="79"/>
        <end position="88"/>
    </location>
</feature>
<dbReference type="PANTHER" id="PTHR42305:SF1">
    <property type="entry name" value="MEMBRANE PROTEIN RV1733C-RELATED"/>
    <property type="match status" value="1"/>
</dbReference>
<sequence length="199" mass="21789">MALRGPRVWLWRWRRNPLRRRSDRVEAWALLGVWVLSALAGVAAGLTVSRTVEEQLARERVEWRPAEARLTGPAPGPSPARSGASRAAQVPAEPVWAEVRWTAPDGSGRTGQARVRPGSPAGTPVTVWTDRRGRLVTEPTGPSQARVRAALTGAVAGAGPAAVPVAGGRCLRGHVERRRLDRWEADWSRFDALRRRQRG</sequence>
<comment type="caution">
    <text evidence="2">The sequence shown here is derived from an EMBL/GenBank/DDBJ whole genome shotgun (WGS) entry which is preliminary data.</text>
</comment>
<dbReference type="Proteomes" id="UP001589709">
    <property type="component" value="Unassembled WGS sequence"/>
</dbReference>
<dbReference type="RefSeq" id="WP_381349937.1">
    <property type="nucleotide sequence ID" value="NZ_JBHMCY010000081.1"/>
</dbReference>
<evidence type="ECO:0000313" key="2">
    <source>
        <dbReference type="EMBL" id="MFB9466874.1"/>
    </source>
</evidence>
<dbReference type="EMBL" id="JBHMCY010000081">
    <property type="protein sequence ID" value="MFB9466874.1"/>
    <property type="molecule type" value="Genomic_DNA"/>
</dbReference>
<dbReference type="InterPro" id="IPR039708">
    <property type="entry name" value="MT1774/Rv1733c-like"/>
</dbReference>
<name>A0ABV5N9A1_9ACTN</name>
<dbReference type="PANTHER" id="PTHR42305">
    <property type="entry name" value="MEMBRANE PROTEIN RV1733C-RELATED"/>
    <property type="match status" value="1"/>
</dbReference>
<evidence type="ECO:0000256" key="1">
    <source>
        <dbReference type="SAM" id="MobiDB-lite"/>
    </source>
</evidence>
<reference evidence="2 3" key="1">
    <citation type="submission" date="2024-09" db="EMBL/GenBank/DDBJ databases">
        <authorList>
            <person name="Sun Q."/>
            <person name="Mori K."/>
        </authorList>
    </citation>
    <scope>NUCLEOTIDE SEQUENCE [LARGE SCALE GENOMIC DNA]</scope>
    <source>
        <strain evidence="2 3">JCM 6917</strain>
    </source>
</reference>
<proteinExistence type="predicted"/>
<protein>
    <submittedName>
        <fullName evidence="2">Uncharacterized protein</fullName>
    </submittedName>
</protein>
<feature type="region of interest" description="Disordered" evidence="1">
    <location>
        <begin position="102"/>
        <end position="126"/>
    </location>
</feature>
<keyword evidence="3" id="KW-1185">Reference proteome</keyword>
<feature type="region of interest" description="Disordered" evidence="1">
    <location>
        <begin position="63"/>
        <end position="89"/>
    </location>
</feature>
<gene>
    <name evidence="2" type="ORF">ACFF45_30310</name>
</gene>